<dbReference type="AlphaFoldDB" id="A0A3D9KH91"/>
<evidence type="ECO:0000313" key="2">
    <source>
        <dbReference type="Proteomes" id="UP000256977"/>
    </source>
</evidence>
<comment type="caution">
    <text evidence="1">The sequence shown here is derived from an EMBL/GenBank/DDBJ whole genome shotgun (WGS) entry which is preliminary data.</text>
</comment>
<dbReference type="EMBL" id="QRDZ01000005">
    <property type="protein sequence ID" value="RED85228.1"/>
    <property type="molecule type" value="Genomic_DNA"/>
</dbReference>
<protein>
    <recommendedName>
        <fullName evidence="3">t-SNARE coiled-coil homology domain-containing protein</fullName>
    </recommendedName>
</protein>
<dbReference type="OrthoDB" id="2680494at2"/>
<proteinExistence type="predicted"/>
<dbReference type="RefSeq" id="WP_116060224.1">
    <property type="nucleotide sequence ID" value="NZ_QRDZ01000005.1"/>
</dbReference>
<organism evidence="1 2">
    <name type="scientific">Cohnella phaseoli</name>
    <dbReference type="NCBI Taxonomy" id="456490"/>
    <lineage>
        <taxon>Bacteria</taxon>
        <taxon>Bacillati</taxon>
        <taxon>Bacillota</taxon>
        <taxon>Bacilli</taxon>
        <taxon>Bacillales</taxon>
        <taxon>Paenibacillaceae</taxon>
        <taxon>Cohnella</taxon>
    </lineage>
</organism>
<reference evidence="1 2" key="1">
    <citation type="submission" date="2018-07" db="EMBL/GenBank/DDBJ databases">
        <title>Genomic Encyclopedia of Type Strains, Phase III (KMG-III): the genomes of soil and plant-associated and newly described type strains.</title>
        <authorList>
            <person name="Whitman W."/>
        </authorList>
    </citation>
    <scope>NUCLEOTIDE SEQUENCE [LARGE SCALE GENOMIC DNA]</scope>
    <source>
        <strain evidence="1 2">CECT 7287</strain>
    </source>
</reference>
<gene>
    <name evidence="1" type="ORF">DFP98_105239</name>
</gene>
<accession>A0A3D9KH91</accession>
<keyword evidence="2" id="KW-1185">Reference proteome</keyword>
<sequence length="142" mass="16626">MDQELKVILESIQGELKSVKENQVTFAKEVNQRFDGIDSRFNEVDDRFNRIDNRFNEVDDRFNRIDNRFNEVDNRFNEMDGKLGEIKSQLDRIEAESNDDIVALLETINGKLETLATKEDVEYLAGRVGRTELEIDRLKRAK</sequence>
<dbReference type="Gene3D" id="6.10.250.2540">
    <property type="match status" value="1"/>
</dbReference>
<evidence type="ECO:0008006" key="3">
    <source>
        <dbReference type="Google" id="ProtNLM"/>
    </source>
</evidence>
<dbReference type="Gene3D" id="3.90.20.10">
    <property type="match status" value="1"/>
</dbReference>
<evidence type="ECO:0000313" key="1">
    <source>
        <dbReference type="EMBL" id="RED85228.1"/>
    </source>
</evidence>
<dbReference type="SUPFAM" id="SSF57997">
    <property type="entry name" value="Tropomyosin"/>
    <property type="match status" value="1"/>
</dbReference>
<dbReference type="Proteomes" id="UP000256977">
    <property type="component" value="Unassembled WGS sequence"/>
</dbReference>
<name>A0A3D9KH91_9BACL</name>